<dbReference type="Gene3D" id="3.40.50.300">
    <property type="entry name" value="P-loop containing nucleotide triphosphate hydrolases"/>
    <property type="match status" value="1"/>
</dbReference>
<dbReference type="EMBL" id="FORQ01000001">
    <property type="protein sequence ID" value="SFI64791.1"/>
    <property type="molecule type" value="Genomic_DNA"/>
</dbReference>
<evidence type="ECO:0000256" key="4">
    <source>
        <dbReference type="ARBA" id="ARBA00022730"/>
    </source>
</evidence>
<dbReference type="InterPro" id="IPR031944">
    <property type="entry name" value="RsgA_N"/>
</dbReference>
<dbReference type="CDD" id="cd04466">
    <property type="entry name" value="S1_YloQ_GTPase"/>
    <property type="match status" value="1"/>
</dbReference>
<feature type="binding site" evidence="10">
    <location>
        <begin position="181"/>
        <end position="189"/>
    </location>
    <ligand>
        <name>GTP</name>
        <dbReference type="ChEBI" id="CHEBI:37565"/>
    </ligand>
</feature>
<dbReference type="CDD" id="cd01854">
    <property type="entry name" value="YjeQ_EngC"/>
    <property type="match status" value="1"/>
</dbReference>
<keyword evidence="7 10" id="KW-0862">Zinc</keyword>
<dbReference type="Pfam" id="PF03193">
    <property type="entry name" value="RsgA_GTPase"/>
    <property type="match status" value="1"/>
</dbReference>
<comment type="cofactor">
    <cofactor evidence="10">
        <name>Zn(2+)</name>
        <dbReference type="ChEBI" id="CHEBI:29105"/>
    </cofactor>
    <text evidence="10">Binds 1 zinc ion per subunit.</text>
</comment>
<dbReference type="PROSITE" id="PS50936">
    <property type="entry name" value="ENGC_GTPASE"/>
    <property type="match status" value="1"/>
</dbReference>
<gene>
    <name evidence="10" type="primary">rsgA</name>
    <name evidence="13" type="ORF">SAMN05421638_0449</name>
</gene>
<dbReference type="Pfam" id="PF16745">
    <property type="entry name" value="RsgA_N"/>
    <property type="match status" value="1"/>
</dbReference>
<dbReference type="GO" id="GO:0046872">
    <property type="term" value="F:metal ion binding"/>
    <property type="evidence" value="ECO:0007669"/>
    <property type="project" value="UniProtKB-KW"/>
</dbReference>
<dbReference type="InterPro" id="IPR012340">
    <property type="entry name" value="NA-bd_OB-fold"/>
</dbReference>
<dbReference type="Gene3D" id="1.10.40.50">
    <property type="entry name" value="Probable gtpase engc, domain 3"/>
    <property type="match status" value="1"/>
</dbReference>
<keyword evidence="4 10" id="KW-0699">rRNA-binding</keyword>
<keyword evidence="6 10" id="KW-0378">Hydrolase</keyword>
<feature type="domain" description="EngC GTPase" evidence="11">
    <location>
        <begin position="87"/>
        <end position="237"/>
    </location>
</feature>
<dbReference type="SUPFAM" id="SSF52540">
    <property type="entry name" value="P-loop containing nucleoside triphosphate hydrolases"/>
    <property type="match status" value="1"/>
</dbReference>
<keyword evidence="3 10" id="KW-0479">Metal-binding</keyword>
<keyword evidence="2 10" id="KW-0690">Ribosome biogenesis</keyword>
<sequence>MKGLITKSTGSWYQVLEAESGKFFEARIRGKFKLIKTRLTNPLAVGDHVEFSLEQDEVAWITKIDARKNYLIRKSVNLSKEAHIIASNIDLACFIFTLKHPETSLGFLDRFLVCCEAYNITPLILFNKMDVLSDEEKELTRFIAEIYNEIGYDSLEISSYSQLNLEVLKQTIKDKVSVFFGHSGSGKSTLVNALQPDLNLKTSEISETHLKGKHTTTFAQMHFWTFGGSVIDTPGVREFAMIDVEKEEIQHYFPEIFAIGRECKFHNCMHLNEPKCAVLSAVEEEKIQESRYLTYVKIMEEADENNVI</sequence>
<reference evidence="14" key="1">
    <citation type="submission" date="2016-10" db="EMBL/GenBank/DDBJ databases">
        <authorList>
            <person name="Varghese N."/>
            <person name="Submissions S."/>
        </authorList>
    </citation>
    <scope>NUCLEOTIDE SEQUENCE [LARGE SCALE GENOMIC DNA]</scope>
    <source>
        <strain evidence="14">DSM 22251</strain>
    </source>
</reference>
<dbReference type="NCBIfam" id="TIGR00157">
    <property type="entry name" value="ribosome small subunit-dependent GTPase A"/>
    <property type="match status" value="1"/>
</dbReference>
<evidence type="ECO:0000256" key="10">
    <source>
        <dbReference type="HAMAP-Rule" id="MF_01820"/>
    </source>
</evidence>
<evidence type="ECO:0000256" key="2">
    <source>
        <dbReference type="ARBA" id="ARBA00022517"/>
    </source>
</evidence>
<dbReference type="GO" id="GO:0042274">
    <property type="term" value="P:ribosomal small subunit biogenesis"/>
    <property type="evidence" value="ECO:0007669"/>
    <property type="project" value="UniProtKB-UniRule"/>
</dbReference>
<comment type="function">
    <text evidence="10">One of several proteins that assist in the late maturation steps of the functional core of the 30S ribosomal subunit. Helps release RbfA from mature subunits. May play a role in the assembly of ribosomal proteins into the subunit. Circularly permuted GTPase that catalyzes slow GTP hydrolysis, GTPase activity is stimulated by the 30S ribosomal subunit.</text>
</comment>
<comment type="subunit">
    <text evidence="10">Monomer. Associates with 30S ribosomal subunit, binds 16S rRNA.</text>
</comment>
<feature type="binding site" evidence="10">
    <location>
        <position position="276"/>
    </location>
    <ligand>
        <name>Zn(2+)</name>
        <dbReference type="ChEBI" id="CHEBI:29105"/>
    </ligand>
</feature>
<keyword evidence="1 10" id="KW-0963">Cytoplasm</keyword>
<evidence type="ECO:0000256" key="9">
    <source>
        <dbReference type="ARBA" id="ARBA00023134"/>
    </source>
</evidence>
<feature type="binding site" evidence="10">
    <location>
        <position position="268"/>
    </location>
    <ligand>
        <name>Zn(2+)</name>
        <dbReference type="ChEBI" id="CHEBI:29105"/>
    </ligand>
</feature>
<feature type="binding site" evidence="10">
    <location>
        <position position="270"/>
    </location>
    <ligand>
        <name>Zn(2+)</name>
        <dbReference type="ChEBI" id="CHEBI:29105"/>
    </ligand>
</feature>
<protein>
    <recommendedName>
        <fullName evidence="10">Small ribosomal subunit biogenesis GTPase RsgA</fullName>
        <ecNumber evidence="10">3.6.1.-</ecNumber>
    </recommendedName>
</protein>
<dbReference type="Gene3D" id="2.40.50.140">
    <property type="entry name" value="Nucleic acid-binding proteins"/>
    <property type="match status" value="1"/>
</dbReference>
<proteinExistence type="inferred from homology"/>
<feature type="binding site" evidence="10">
    <location>
        <position position="263"/>
    </location>
    <ligand>
        <name>Zn(2+)</name>
        <dbReference type="ChEBI" id="CHEBI:29105"/>
    </ligand>
</feature>
<dbReference type="InterPro" id="IPR004881">
    <property type="entry name" value="Ribosome_biogen_GTPase_RsgA"/>
</dbReference>
<dbReference type="HAMAP" id="MF_01820">
    <property type="entry name" value="GTPase_RsgA"/>
    <property type="match status" value="1"/>
</dbReference>
<evidence type="ECO:0000313" key="13">
    <source>
        <dbReference type="EMBL" id="SFI64791.1"/>
    </source>
</evidence>
<dbReference type="PROSITE" id="PS51721">
    <property type="entry name" value="G_CP"/>
    <property type="match status" value="1"/>
</dbReference>
<evidence type="ECO:0000259" key="12">
    <source>
        <dbReference type="PROSITE" id="PS51721"/>
    </source>
</evidence>
<evidence type="ECO:0000313" key="14">
    <source>
        <dbReference type="Proteomes" id="UP000242560"/>
    </source>
</evidence>
<evidence type="ECO:0000256" key="1">
    <source>
        <dbReference type="ARBA" id="ARBA00022490"/>
    </source>
</evidence>
<comment type="subcellular location">
    <subcellularLocation>
        <location evidence="10">Cytoplasm</location>
    </subcellularLocation>
</comment>
<dbReference type="GO" id="GO:0005525">
    <property type="term" value="F:GTP binding"/>
    <property type="evidence" value="ECO:0007669"/>
    <property type="project" value="UniProtKB-UniRule"/>
</dbReference>
<keyword evidence="14" id="KW-1185">Reference proteome</keyword>
<evidence type="ECO:0000256" key="7">
    <source>
        <dbReference type="ARBA" id="ARBA00022833"/>
    </source>
</evidence>
<dbReference type="GO" id="GO:0003924">
    <property type="term" value="F:GTPase activity"/>
    <property type="evidence" value="ECO:0007669"/>
    <property type="project" value="UniProtKB-UniRule"/>
</dbReference>
<evidence type="ECO:0000259" key="11">
    <source>
        <dbReference type="PROSITE" id="PS50936"/>
    </source>
</evidence>
<dbReference type="InterPro" id="IPR030378">
    <property type="entry name" value="G_CP_dom"/>
</dbReference>
<evidence type="ECO:0000256" key="8">
    <source>
        <dbReference type="ARBA" id="ARBA00022884"/>
    </source>
</evidence>
<organism evidence="13 14">
    <name type="scientific">Kaistella treverensis</name>
    <dbReference type="NCBI Taxonomy" id="631455"/>
    <lineage>
        <taxon>Bacteria</taxon>
        <taxon>Pseudomonadati</taxon>
        <taxon>Bacteroidota</taxon>
        <taxon>Flavobacteriia</taxon>
        <taxon>Flavobacteriales</taxon>
        <taxon>Weeksellaceae</taxon>
        <taxon>Chryseobacterium group</taxon>
        <taxon>Kaistella</taxon>
    </lineage>
</organism>
<dbReference type="InterPro" id="IPR027417">
    <property type="entry name" value="P-loop_NTPase"/>
</dbReference>
<evidence type="ECO:0000256" key="5">
    <source>
        <dbReference type="ARBA" id="ARBA00022741"/>
    </source>
</evidence>
<dbReference type="AlphaFoldDB" id="A0A1I3JX32"/>
<feature type="domain" description="CP-type G" evidence="12">
    <location>
        <begin position="68"/>
        <end position="239"/>
    </location>
</feature>
<dbReference type="Proteomes" id="UP000242560">
    <property type="component" value="Unassembled WGS sequence"/>
</dbReference>
<dbReference type="InterPro" id="IPR010914">
    <property type="entry name" value="RsgA_GTPase_dom"/>
</dbReference>
<dbReference type="EC" id="3.6.1.-" evidence="10"/>
<name>A0A1I3JX32_9FLAO</name>
<dbReference type="GO" id="GO:0019843">
    <property type="term" value="F:rRNA binding"/>
    <property type="evidence" value="ECO:0007669"/>
    <property type="project" value="UniProtKB-KW"/>
</dbReference>
<evidence type="ECO:0000256" key="6">
    <source>
        <dbReference type="ARBA" id="ARBA00022801"/>
    </source>
</evidence>
<keyword evidence="9 10" id="KW-0342">GTP-binding</keyword>
<dbReference type="GO" id="GO:0005737">
    <property type="term" value="C:cytoplasm"/>
    <property type="evidence" value="ECO:0007669"/>
    <property type="project" value="UniProtKB-SubCell"/>
</dbReference>
<comment type="similarity">
    <text evidence="10">Belongs to the TRAFAC class YlqF/YawG GTPase family. RsgA subfamily.</text>
</comment>
<evidence type="ECO:0000256" key="3">
    <source>
        <dbReference type="ARBA" id="ARBA00022723"/>
    </source>
</evidence>
<dbReference type="SUPFAM" id="SSF50249">
    <property type="entry name" value="Nucleic acid-binding proteins"/>
    <property type="match status" value="1"/>
</dbReference>
<feature type="binding site" evidence="10">
    <location>
        <begin position="127"/>
        <end position="130"/>
    </location>
    <ligand>
        <name>GTP</name>
        <dbReference type="ChEBI" id="CHEBI:37565"/>
    </ligand>
</feature>
<keyword evidence="8 10" id="KW-0694">RNA-binding</keyword>
<dbReference type="PANTHER" id="PTHR32120:SF11">
    <property type="entry name" value="SMALL RIBOSOMAL SUBUNIT BIOGENESIS GTPASE RSGA 1, MITOCHONDRIAL-RELATED"/>
    <property type="match status" value="1"/>
</dbReference>
<dbReference type="PANTHER" id="PTHR32120">
    <property type="entry name" value="SMALL RIBOSOMAL SUBUNIT BIOGENESIS GTPASE RSGA"/>
    <property type="match status" value="1"/>
</dbReference>
<accession>A0A1I3JX32</accession>
<dbReference type="RefSeq" id="WP_089818251.1">
    <property type="nucleotide sequence ID" value="NZ_FORQ01000001.1"/>
</dbReference>
<keyword evidence="5 10" id="KW-0547">Nucleotide-binding</keyword>